<dbReference type="EMBL" id="JBJHZZ010000004">
    <property type="protein sequence ID" value="MFL0247109.1"/>
    <property type="molecule type" value="Genomic_DNA"/>
</dbReference>
<evidence type="ECO:0000313" key="2">
    <source>
        <dbReference type="EMBL" id="MFL0247109.1"/>
    </source>
</evidence>
<comment type="caution">
    <text evidence="2">The sequence shown here is derived from an EMBL/GenBank/DDBJ whole genome shotgun (WGS) entry which is preliminary data.</text>
</comment>
<evidence type="ECO:0000313" key="3">
    <source>
        <dbReference type="Proteomes" id="UP001623591"/>
    </source>
</evidence>
<keyword evidence="3" id="KW-1185">Reference proteome</keyword>
<protein>
    <submittedName>
        <fullName evidence="2">Uncharacterized protein</fullName>
    </submittedName>
</protein>
<gene>
    <name evidence="2" type="ORF">ACJDUG_09000</name>
</gene>
<keyword evidence="1" id="KW-0472">Membrane</keyword>
<dbReference type="Proteomes" id="UP001623591">
    <property type="component" value="Unassembled WGS sequence"/>
</dbReference>
<organism evidence="2 3">
    <name type="scientific">Candidatus Clostridium stratigraminis</name>
    <dbReference type="NCBI Taxonomy" id="3381661"/>
    <lineage>
        <taxon>Bacteria</taxon>
        <taxon>Bacillati</taxon>
        <taxon>Bacillota</taxon>
        <taxon>Clostridia</taxon>
        <taxon>Eubacteriales</taxon>
        <taxon>Clostridiaceae</taxon>
        <taxon>Clostridium</taxon>
    </lineage>
</organism>
<feature type="transmembrane region" description="Helical" evidence="1">
    <location>
        <begin position="6"/>
        <end position="23"/>
    </location>
</feature>
<dbReference type="RefSeq" id="WP_406769554.1">
    <property type="nucleotide sequence ID" value="NZ_JBJHZZ010000004.1"/>
</dbReference>
<proteinExistence type="predicted"/>
<accession>A0ABW8T7R5</accession>
<sequence length="169" mass="18873">MKKVVLPSIILLVIILIFGLYNLTAKTSSNSLKISKDDEKIILEYLDTKTNDILAPLGGKLYSAFTVLGTDDNKIYILMLKEEFIKHGNEMIQNGGVSAPMVLNVQTNDGKIKIIGHKYPRDGEEGSIDLKRLFPKNVRNVLNKIRNDGSFNLQDAIKNRIKGENLSIS</sequence>
<name>A0ABW8T7R5_9CLOT</name>
<keyword evidence="1" id="KW-1133">Transmembrane helix</keyword>
<keyword evidence="1" id="KW-0812">Transmembrane</keyword>
<evidence type="ECO:0000256" key="1">
    <source>
        <dbReference type="SAM" id="Phobius"/>
    </source>
</evidence>
<reference evidence="2 3" key="1">
    <citation type="submission" date="2024-11" db="EMBL/GenBank/DDBJ databases">
        <authorList>
            <person name="Heng Y.C."/>
            <person name="Lim A.C.H."/>
            <person name="Lee J.K.Y."/>
            <person name="Kittelmann S."/>
        </authorList>
    </citation>
    <scope>NUCLEOTIDE SEQUENCE [LARGE SCALE GENOMIC DNA]</scope>
    <source>
        <strain evidence="2 3">WILCCON 0185</strain>
    </source>
</reference>